<comment type="caution">
    <text evidence="1">The sequence shown here is derived from an EMBL/GenBank/DDBJ whole genome shotgun (WGS) entry which is preliminary data.</text>
</comment>
<reference evidence="1 2" key="1">
    <citation type="journal article" date="2017" name="Curr. Biol.">
        <title>Genome architecture and evolution of a unichromosomal asexual nematode.</title>
        <authorList>
            <person name="Fradin H."/>
            <person name="Zegar C."/>
            <person name="Gutwein M."/>
            <person name="Lucas J."/>
            <person name="Kovtun M."/>
            <person name="Corcoran D."/>
            <person name="Baugh L.R."/>
            <person name="Kiontke K."/>
            <person name="Gunsalus K."/>
            <person name="Fitch D.H."/>
            <person name="Piano F."/>
        </authorList>
    </citation>
    <scope>NUCLEOTIDE SEQUENCE [LARGE SCALE GENOMIC DNA]</scope>
    <source>
        <strain evidence="1">PF1309</strain>
    </source>
</reference>
<gene>
    <name evidence="1" type="ORF">WR25_08845</name>
</gene>
<sequence>MLFCSPSDFLGDSVLDLQSGIDFDEEVLSFAVHEEFHSACILVANMLGQSERVCQNFLANAFGQSWGWGDFHNLQT</sequence>
<dbReference type="EMBL" id="LIAE01010556">
    <property type="protein sequence ID" value="PAV58837.1"/>
    <property type="molecule type" value="Genomic_DNA"/>
</dbReference>
<protein>
    <submittedName>
        <fullName evidence="1">Uncharacterized protein</fullName>
    </submittedName>
</protein>
<dbReference type="Proteomes" id="UP000218231">
    <property type="component" value="Unassembled WGS sequence"/>
</dbReference>
<dbReference type="AlphaFoldDB" id="A0A2A2JB05"/>
<evidence type="ECO:0000313" key="2">
    <source>
        <dbReference type="Proteomes" id="UP000218231"/>
    </source>
</evidence>
<organism evidence="1 2">
    <name type="scientific">Diploscapter pachys</name>
    <dbReference type="NCBI Taxonomy" id="2018661"/>
    <lineage>
        <taxon>Eukaryota</taxon>
        <taxon>Metazoa</taxon>
        <taxon>Ecdysozoa</taxon>
        <taxon>Nematoda</taxon>
        <taxon>Chromadorea</taxon>
        <taxon>Rhabditida</taxon>
        <taxon>Rhabditina</taxon>
        <taxon>Rhabditomorpha</taxon>
        <taxon>Rhabditoidea</taxon>
        <taxon>Rhabditidae</taxon>
        <taxon>Diploscapter</taxon>
    </lineage>
</organism>
<dbReference type="AntiFam" id="ANF00133">
    <property type="entry name" value="Shadow ORF (opposite mccA)"/>
</dbReference>
<evidence type="ECO:0000313" key="1">
    <source>
        <dbReference type="EMBL" id="PAV58837.1"/>
    </source>
</evidence>
<proteinExistence type="predicted"/>
<accession>A0A2A2JB05</accession>
<name>A0A2A2JB05_9BILA</name>
<keyword evidence="2" id="KW-1185">Reference proteome</keyword>